<accession>A0A402BIB3</accession>
<dbReference type="EMBL" id="BIFT01000002">
    <property type="protein sequence ID" value="GCE31070.1"/>
    <property type="molecule type" value="Genomic_DNA"/>
</dbReference>
<dbReference type="OrthoDB" id="157327at2"/>
<protein>
    <submittedName>
        <fullName evidence="1">Uncharacterized protein</fullName>
    </submittedName>
</protein>
<name>A0A402BIB3_9CHLR</name>
<keyword evidence="2" id="KW-1185">Reference proteome</keyword>
<dbReference type="AlphaFoldDB" id="A0A402BIB3"/>
<dbReference type="Proteomes" id="UP000287171">
    <property type="component" value="Unassembled WGS sequence"/>
</dbReference>
<evidence type="ECO:0000313" key="2">
    <source>
        <dbReference type="Proteomes" id="UP000287171"/>
    </source>
</evidence>
<evidence type="ECO:0000313" key="1">
    <source>
        <dbReference type="EMBL" id="GCE31070.1"/>
    </source>
</evidence>
<reference evidence="2" key="1">
    <citation type="submission" date="2018-12" db="EMBL/GenBank/DDBJ databases">
        <title>Tengunoibacter tsumagoiensis gen. nov., sp. nov., Dictyobacter kobayashii sp. nov., D. alpinus sp. nov., and D. joshuensis sp. nov. and description of Dictyobacteraceae fam. nov. within the order Ktedonobacterales isolated from Tengu-no-mugimeshi.</title>
        <authorList>
            <person name="Wang C.M."/>
            <person name="Zheng Y."/>
            <person name="Sakai Y."/>
            <person name="Toyoda A."/>
            <person name="Minakuchi Y."/>
            <person name="Abe K."/>
            <person name="Yokota A."/>
            <person name="Yabe S."/>
        </authorList>
    </citation>
    <scope>NUCLEOTIDE SEQUENCE [LARGE SCALE GENOMIC DNA]</scope>
    <source>
        <strain evidence="2">Uno16</strain>
    </source>
</reference>
<dbReference type="Pfam" id="PF13527">
    <property type="entry name" value="Acetyltransf_9"/>
    <property type="match status" value="1"/>
</dbReference>
<dbReference type="Gene3D" id="3.40.630.30">
    <property type="match status" value="2"/>
</dbReference>
<organism evidence="1 2">
    <name type="scientific">Dictyobacter alpinus</name>
    <dbReference type="NCBI Taxonomy" id="2014873"/>
    <lineage>
        <taxon>Bacteria</taxon>
        <taxon>Bacillati</taxon>
        <taxon>Chloroflexota</taxon>
        <taxon>Ktedonobacteria</taxon>
        <taxon>Ktedonobacterales</taxon>
        <taxon>Dictyobacteraceae</taxon>
        <taxon>Dictyobacter</taxon>
    </lineage>
</organism>
<sequence>MSIIADIAAADYTRKLEGGLIARWSTAADTENIAELVSLVFREKEEDEPNKHIANIARILMSGTTPVMGPGDYALVEDPHKEGNPIVAGVCLQRMEWFYEGIPFLMSRPEIVAADPAYRNRGLIRTLFEFVHARGAAEGRLVDAITGIYYFYRQFGYEYALSLEGMRGIYLPAIPKAKEGEAEAYTLREATLEDVPRLHEIYTQHIGTGYAITTNIDENYLRWELEAWKDHPERTKFSTTQLIVKADGSIQGWFYARARRRTSSLNVWALYLASHVNLQAIMPPLLRALQNYGQQIPTEKPDAGAFSEIKFYLGESHPFYEVIDKLATIKEPSYAWYVRVADLPKFIQHIAPALEKRLLGSLVEGYSGELKLDFYRSGLRMVFEQGRLTTVENWRSTVLNNTADGGFPPLVFLKALFGYRTLNELRQAYPDAWVNNEVLFNTLFPAKPSLAIPL</sequence>
<gene>
    <name evidence="1" type="ORF">KDA_65540</name>
</gene>
<dbReference type="RefSeq" id="WP_126631078.1">
    <property type="nucleotide sequence ID" value="NZ_BIFT01000002.1"/>
</dbReference>
<comment type="caution">
    <text evidence="1">The sequence shown here is derived from an EMBL/GenBank/DDBJ whole genome shotgun (WGS) entry which is preliminary data.</text>
</comment>
<dbReference type="SUPFAM" id="SSF55729">
    <property type="entry name" value="Acyl-CoA N-acyltransferases (Nat)"/>
    <property type="match status" value="1"/>
</dbReference>
<dbReference type="InterPro" id="IPR016181">
    <property type="entry name" value="Acyl_CoA_acyltransferase"/>
</dbReference>
<proteinExistence type="predicted"/>